<dbReference type="Pfam" id="PF19187">
    <property type="entry name" value="HTH_PafC"/>
    <property type="match status" value="1"/>
</dbReference>
<dbReference type="PANTHER" id="PTHR34580:SF1">
    <property type="entry name" value="PROTEIN PAFC"/>
    <property type="match status" value="1"/>
</dbReference>
<dbReference type="KEGG" id="gph:GEMMAAP_19175"/>
<dbReference type="Pfam" id="PF13280">
    <property type="entry name" value="WYL"/>
    <property type="match status" value="1"/>
</dbReference>
<proteinExistence type="predicted"/>
<feature type="domain" description="WYL" evidence="1">
    <location>
        <begin position="155"/>
        <end position="221"/>
    </location>
</feature>
<dbReference type="STRING" id="1379270.GEMMAAP_19175"/>
<evidence type="ECO:0000259" key="3">
    <source>
        <dbReference type="Pfam" id="PF25583"/>
    </source>
</evidence>
<reference evidence="4 5" key="2">
    <citation type="journal article" date="2016" name="Environ. Microbiol. Rep.">
        <title>Metagenomic evidence for the presence of phototrophic Gemmatimonadetes bacteria in diverse environments.</title>
        <authorList>
            <person name="Zeng Y."/>
            <person name="Baumbach J."/>
            <person name="Barbosa E.G."/>
            <person name="Azevedo V."/>
            <person name="Zhang C."/>
            <person name="Koblizek M."/>
        </authorList>
    </citation>
    <scope>NUCLEOTIDE SEQUENCE [LARGE SCALE GENOMIC DNA]</scope>
    <source>
        <strain evidence="4 5">AP64</strain>
    </source>
</reference>
<evidence type="ECO:0000313" key="5">
    <source>
        <dbReference type="Proteomes" id="UP000076404"/>
    </source>
</evidence>
<dbReference type="InterPro" id="IPR026881">
    <property type="entry name" value="WYL_dom"/>
</dbReference>
<dbReference type="InterPro" id="IPR028349">
    <property type="entry name" value="PafC-like"/>
</dbReference>
<dbReference type="OrthoDB" id="5174471at2"/>
<organism evidence="4 5">
    <name type="scientific">Gemmatimonas phototrophica</name>
    <dbReference type="NCBI Taxonomy" id="1379270"/>
    <lineage>
        <taxon>Bacteria</taxon>
        <taxon>Pseudomonadati</taxon>
        <taxon>Gemmatimonadota</taxon>
        <taxon>Gemmatimonadia</taxon>
        <taxon>Gemmatimonadales</taxon>
        <taxon>Gemmatimonadaceae</taxon>
        <taxon>Gemmatimonas</taxon>
    </lineage>
</organism>
<dbReference type="PANTHER" id="PTHR34580">
    <property type="match status" value="1"/>
</dbReference>
<dbReference type="AlphaFoldDB" id="A0A143BMJ3"/>
<dbReference type="RefSeq" id="WP_026851025.1">
    <property type="nucleotide sequence ID" value="NZ_CP011454.1"/>
</dbReference>
<dbReference type="Pfam" id="PF25583">
    <property type="entry name" value="WCX"/>
    <property type="match status" value="1"/>
</dbReference>
<gene>
    <name evidence="4" type="ORF">GEMMAAP_19175</name>
</gene>
<evidence type="ECO:0008006" key="6">
    <source>
        <dbReference type="Google" id="ProtNLM"/>
    </source>
</evidence>
<feature type="domain" description="PafC HTH" evidence="2">
    <location>
        <begin position="6"/>
        <end position="117"/>
    </location>
</feature>
<feature type="domain" description="WCX" evidence="3">
    <location>
        <begin position="253"/>
        <end position="324"/>
    </location>
</feature>
<dbReference type="InterPro" id="IPR057727">
    <property type="entry name" value="WCX_dom"/>
</dbReference>
<sequence length="330" mass="37160">MIRADERLQRLLLAFPLMADEPQLTLDDVAERVGTTTKILRKDFASLERYDTPAGWVDTVQVLIDGTRASMQSSHFKRPQKLNRPEMLALDLGLGMLQHELPIDERELIARTRTQLQALAVRRAVSVTDAHKGDVARRDDALAVEAAREPELASLAVLQQALEQCCVVTLVYQRPNEAAPGERRVRPYALLRADANVYLVAYCERATALRVFRLDRVVQATATTDRYTVPADFSIAHVLQQGHVFQREERVDETLVVRYSPQVARWIAERLSLTVGDDGWLEVTYPLADEAWAVRQVLQYGPDAVVVRPAHIRDRVVAVLDELLASDLPV</sequence>
<dbReference type="InterPro" id="IPR043839">
    <property type="entry name" value="PafC_HTH"/>
</dbReference>
<dbReference type="EMBL" id="CP011454">
    <property type="protein sequence ID" value="AMW06329.1"/>
    <property type="molecule type" value="Genomic_DNA"/>
</dbReference>
<accession>A0A143BMJ3</accession>
<reference evidence="4 5" key="1">
    <citation type="journal article" date="2014" name="Proc. Natl. Acad. Sci. U.S.A.">
        <title>Functional type 2 photosynthetic reaction centers found in the rare bacterial phylum Gemmatimonadetes.</title>
        <authorList>
            <person name="Zeng Y."/>
            <person name="Feng F."/>
            <person name="Medova H."/>
            <person name="Dean J."/>
            <person name="Koblizek M."/>
        </authorList>
    </citation>
    <scope>NUCLEOTIDE SEQUENCE [LARGE SCALE GENOMIC DNA]</scope>
    <source>
        <strain evidence="4 5">AP64</strain>
    </source>
</reference>
<evidence type="ECO:0000259" key="2">
    <source>
        <dbReference type="Pfam" id="PF19187"/>
    </source>
</evidence>
<dbReference type="Proteomes" id="UP000076404">
    <property type="component" value="Chromosome"/>
</dbReference>
<dbReference type="eggNOG" id="COG2378">
    <property type="taxonomic scope" value="Bacteria"/>
</dbReference>
<evidence type="ECO:0000259" key="1">
    <source>
        <dbReference type="Pfam" id="PF13280"/>
    </source>
</evidence>
<name>A0A143BMJ3_9BACT</name>
<dbReference type="PIRSF" id="PIRSF016838">
    <property type="entry name" value="PafC"/>
    <property type="match status" value="1"/>
</dbReference>
<dbReference type="InterPro" id="IPR051534">
    <property type="entry name" value="CBASS_pafABC_assoc_protein"/>
</dbReference>
<keyword evidence="5" id="KW-1185">Reference proteome</keyword>
<evidence type="ECO:0000313" key="4">
    <source>
        <dbReference type="EMBL" id="AMW06329.1"/>
    </source>
</evidence>
<protein>
    <recommendedName>
        <fullName evidence="6">WYL domain-containing protein</fullName>
    </recommendedName>
</protein>
<dbReference type="PROSITE" id="PS52050">
    <property type="entry name" value="WYL"/>
    <property type="match status" value="1"/>
</dbReference>